<dbReference type="InterPro" id="IPR035959">
    <property type="entry name" value="RutC-like_sf"/>
</dbReference>
<dbReference type="PANTHER" id="PTHR43857:SF1">
    <property type="entry name" value="YJGH FAMILY PROTEIN"/>
    <property type="match status" value="1"/>
</dbReference>
<dbReference type="CDD" id="cd00448">
    <property type="entry name" value="YjgF_YER057c_UK114_family"/>
    <property type="match status" value="1"/>
</dbReference>
<dbReference type="EMBL" id="CP042305">
    <property type="protein sequence ID" value="QDZ13634.1"/>
    <property type="molecule type" value="Genomic_DNA"/>
</dbReference>
<dbReference type="KEGG" id="huw:FPZ11_01410"/>
<dbReference type="PANTHER" id="PTHR43857">
    <property type="entry name" value="BLR7761 PROTEIN"/>
    <property type="match status" value="1"/>
</dbReference>
<protein>
    <submittedName>
        <fullName evidence="1">RidA family protein</fullName>
    </submittedName>
</protein>
<evidence type="ECO:0000313" key="1">
    <source>
        <dbReference type="EMBL" id="QDZ13634.1"/>
    </source>
</evidence>
<dbReference type="Gene3D" id="3.30.1330.40">
    <property type="entry name" value="RutC-like"/>
    <property type="match status" value="1"/>
</dbReference>
<dbReference type="Proteomes" id="UP000320216">
    <property type="component" value="Chromosome"/>
</dbReference>
<organism evidence="1 2">
    <name type="scientific">Humibacter ginsenosidimutans</name>
    <dbReference type="NCBI Taxonomy" id="2599293"/>
    <lineage>
        <taxon>Bacteria</taxon>
        <taxon>Bacillati</taxon>
        <taxon>Actinomycetota</taxon>
        <taxon>Actinomycetes</taxon>
        <taxon>Micrococcales</taxon>
        <taxon>Microbacteriaceae</taxon>
        <taxon>Humibacter</taxon>
    </lineage>
</organism>
<name>A0A5B8M119_9MICO</name>
<dbReference type="Pfam" id="PF01042">
    <property type="entry name" value="Ribonuc_L-PSP"/>
    <property type="match status" value="1"/>
</dbReference>
<dbReference type="InterPro" id="IPR006175">
    <property type="entry name" value="YjgF/YER057c/UK114"/>
</dbReference>
<dbReference type="AlphaFoldDB" id="A0A5B8M119"/>
<dbReference type="OrthoDB" id="9803101at2"/>
<keyword evidence="2" id="KW-1185">Reference proteome</keyword>
<reference evidence="1 2" key="1">
    <citation type="submission" date="2019-07" db="EMBL/GenBank/DDBJ databases">
        <title>Full genome sequence of Humibacter sp. WJ7-1.</title>
        <authorList>
            <person name="Im W.-T."/>
        </authorList>
    </citation>
    <scope>NUCLEOTIDE SEQUENCE [LARGE SCALE GENOMIC DNA]</scope>
    <source>
        <strain evidence="1 2">WJ7-1</strain>
    </source>
</reference>
<evidence type="ECO:0000313" key="2">
    <source>
        <dbReference type="Proteomes" id="UP000320216"/>
    </source>
</evidence>
<accession>A0A5B8M119</accession>
<proteinExistence type="predicted"/>
<dbReference type="RefSeq" id="WP_146317750.1">
    <property type="nucleotide sequence ID" value="NZ_CP042305.1"/>
</dbReference>
<sequence>MVSNVTLIRSHALAETPGYAYASVTEAGTRLIHLAGACPLDADGTVVGAGDYAGQAAKCIENLNSALAAAGASLEDVAYTRVLVATQRNEDLGTVWDVVRDAFAEHEVPSTLFGVTVLGYRNQLVEIEAVAAIADEARRQDLA</sequence>
<dbReference type="SUPFAM" id="SSF55298">
    <property type="entry name" value="YjgF-like"/>
    <property type="match status" value="1"/>
</dbReference>
<gene>
    <name evidence="1" type="ORF">FPZ11_01410</name>
</gene>